<dbReference type="Proteomes" id="UP000798808">
    <property type="component" value="Unassembled WGS sequence"/>
</dbReference>
<gene>
    <name evidence="1" type="ORF">E1163_19940</name>
</gene>
<comment type="caution">
    <text evidence="1">The sequence shown here is derived from an EMBL/GenBank/DDBJ whole genome shotgun (WGS) entry which is preliminary data.</text>
</comment>
<dbReference type="Gene3D" id="3.30.70.100">
    <property type="match status" value="1"/>
</dbReference>
<proteinExistence type="predicted"/>
<sequence length="109" mass="13050">MKRYCLTLDLKNDPELIAGYVEHHQQVWPEVISSIRDSGIRQMEIFQVHTRLFMIMEVDGSFTFENKQKLDADNPKVQEWETLMEQYQQRLPFAKGGEKWVLMEKIFEL</sequence>
<dbReference type="SUPFAM" id="SSF54909">
    <property type="entry name" value="Dimeric alpha+beta barrel"/>
    <property type="match status" value="1"/>
</dbReference>
<accession>A0ABW9RU61</accession>
<dbReference type="EMBL" id="SMLW01000618">
    <property type="protein sequence ID" value="MTI27237.1"/>
    <property type="molecule type" value="Genomic_DNA"/>
</dbReference>
<organism evidence="1 2">
    <name type="scientific">Fulvivirga kasyanovii</name>
    <dbReference type="NCBI Taxonomy" id="396812"/>
    <lineage>
        <taxon>Bacteria</taxon>
        <taxon>Pseudomonadati</taxon>
        <taxon>Bacteroidota</taxon>
        <taxon>Cytophagia</taxon>
        <taxon>Cytophagales</taxon>
        <taxon>Fulvivirgaceae</taxon>
        <taxon>Fulvivirga</taxon>
    </lineage>
</organism>
<evidence type="ECO:0000313" key="1">
    <source>
        <dbReference type="EMBL" id="MTI27237.1"/>
    </source>
</evidence>
<protein>
    <submittedName>
        <fullName evidence="1">L-rhamnose mutarotase</fullName>
    </submittedName>
</protein>
<dbReference type="PANTHER" id="PTHR43239">
    <property type="entry name" value="UPF0734 PROTEIN DDB_G0273871/DDB_G0273177"/>
    <property type="match status" value="1"/>
</dbReference>
<dbReference type="InterPro" id="IPR052996">
    <property type="entry name" value="Carb_Metab_Mutarotase"/>
</dbReference>
<dbReference type="PANTHER" id="PTHR43239:SF1">
    <property type="entry name" value="UPF0734 PROTEIN DDB_G0273871_DDB_G0273177"/>
    <property type="match status" value="1"/>
</dbReference>
<dbReference type="RefSeq" id="WP_155174239.1">
    <property type="nucleotide sequence ID" value="NZ_BAAAFL010000012.1"/>
</dbReference>
<reference evidence="1 2" key="1">
    <citation type="submission" date="2019-02" db="EMBL/GenBank/DDBJ databases">
        <authorList>
            <person name="Goldberg S.R."/>
            <person name="Haltli B.A."/>
            <person name="Correa H."/>
            <person name="Russell K.G."/>
        </authorList>
    </citation>
    <scope>NUCLEOTIDE SEQUENCE [LARGE SCALE GENOMIC DNA]</scope>
    <source>
        <strain evidence="1 2">JCM 16186</strain>
    </source>
</reference>
<name>A0ABW9RU61_9BACT</name>
<dbReference type="InterPro" id="IPR011008">
    <property type="entry name" value="Dimeric_a/b-barrel"/>
</dbReference>
<dbReference type="Pfam" id="PF05336">
    <property type="entry name" value="rhaM"/>
    <property type="match status" value="1"/>
</dbReference>
<dbReference type="InterPro" id="IPR008000">
    <property type="entry name" value="Rham/fucose_mutarotase"/>
</dbReference>
<evidence type="ECO:0000313" key="2">
    <source>
        <dbReference type="Proteomes" id="UP000798808"/>
    </source>
</evidence>
<keyword evidence="2" id="KW-1185">Reference proteome</keyword>